<keyword evidence="2" id="KW-1185">Reference proteome</keyword>
<proteinExistence type="predicted"/>
<sequence>MLVYFSHGYSSIVYLYSWLQSCQLVSPETLIATAAAVVVFMSSGSFNHSPTIQLRGKMDLLIIIISTSTNPAVFSQGHEYDGP</sequence>
<dbReference type="EMBL" id="JBEAFC010000002">
    <property type="protein sequence ID" value="KAL1567532.1"/>
    <property type="molecule type" value="Genomic_DNA"/>
</dbReference>
<name>A0ABD1IFN6_SALDI</name>
<accession>A0ABD1IFN6</accession>
<reference evidence="1 2" key="1">
    <citation type="submission" date="2024-06" db="EMBL/GenBank/DDBJ databases">
        <title>A chromosome level genome sequence of Diviner's sage (Salvia divinorum).</title>
        <authorList>
            <person name="Ford S.A."/>
            <person name="Ro D.-K."/>
            <person name="Ness R.W."/>
            <person name="Phillips M.A."/>
        </authorList>
    </citation>
    <scope>NUCLEOTIDE SEQUENCE [LARGE SCALE GENOMIC DNA]</scope>
    <source>
        <strain evidence="1">SAF-2024a</strain>
        <tissue evidence="1">Leaf</tissue>
    </source>
</reference>
<gene>
    <name evidence="1" type="ORF">AAHA92_03002</name>
</gene>
<organism evidence="1 2">
    <name type="scientific">Salvia divinorum</name>
    <name type="common">Maria pastora</name>
    <name type="synonym">Diviner's sage</name>
    <dbReference type="NCBI Taxonomy" id="28513"/>
    <lineage>
        <taxon>Eukaryota</taxon>
        <taxon>Viridiplantae</taxon>
        <taxon>Streptophyta</taxon>
        <taxon>Embryophyta</taxon>
        <taxon>Tracheophyta</taxon>
        <taxon>Spermatophyta</taxon>
        <taxon>Magnoliopsida</taxon>
        <taxon>eudicotyledons</taxon>
        <taxon>Gunneridae</taxon>
        <taxon>Pentapetalae</taxon>
        <taxon>asterids</taxon>
        <taxon>lamiids</taxon>
        <taxon>Lamiales</taxon>
        <taxon>Lamiaceae</taxon>
        <taxon>Nepetoideae</taxon>
        <taxon>Mentheae</taxon>
        <taxon>Salviinae</taxon>
        <taxon>Salvia</taxon>
        <taxon>Salvia subgen. Calosphace</taxon>
    </lineage>
</organism>
<dbReference type="Proteomes" id="UP001567538">
    <property type="component" value="Unassembled WGS sequence"/>
</dbReference>
<comment type="caution">
    <text evidence="1">The sequence shown here is derived from an EMBL/GenBank/DDBJ whole genome shotgun (WGS) entry which is preliminary data.</text>
</comment>
<protein>
    <submittedName>
        <fullName evidence="1">Uncharacterized protein</fullName>
    </submittedName>
</protein>
<evidence type="ECO:0000313" key="1">
    <source>
        <dbReference type="EMBL" id="KAL1567532.1"/>
    </source>
</evidence>
<dbReference type="AlphaFoldDB" id="A0ABD1IFN6"/>
<evidence type="ECO:0000313" key="2">
    <source>
        <dbReference type="Proteomes" id="UP001567538"/>
    </source>
</evidence>